<dbReference type="InterPro" id="IPR024344">
    <property type="entry name" value="MDMPI_metal-binding"/>
</dbReference>
<name>A0ABW8Y0J3_9FLAO</name>
<dbReference type="RefSeq" id="WP_408088793.1">
    <property type="nucleotide sequence ID" value="NZ_JBELPY010000003.1"/>
</dbReference>
<accession>A0ABW8Y0J3</accession>
<dbReference type="SUPFAM" id="SSF109854">
    <property type="entry name" value="DinB/YfiT-like putative metalloenzymes"/>
    <property type="match status" value="1"/>
</dbReference>
<dbReference type="Gene3D" id="1.20.120.450">
    <property type="entry name" value="dinb family like domain"/>
    <property type="match status" value="1"/>
</dbReference>
<keyword evidence="3" id="KW-1185">Reference proteome</keyword>
<organism evidence="2 3">
    <name type="scientific">Chryseobacterium terrae</name>
    <dbReference type="NCBI Taxonomy" id="3163299"/>
    <lineage>
        <taxon>Bacteria</taxon>
        <taxon>Pseudomonadati</taxon>
        <taxon>Bacteroidota</taxon>
        <taxon>Flavobacteriia</taxon>
        <taxon>Flavobacteriales</taxon>
        <taxon>Weeksellaceae</taxon>
        <taxon>Chryseobacterium group</taxon>
        <taxon>Chryseobacterium</taxon>
    </lineage>
</organism>
<dbReference type="Pfam" id="PF11716">
    <property type="entry name" value="MDMPI_N"/>
    <property type="match status" value="1"/>
</dbReference>
<reference evidence="2 3" key="1">
    <citation type="submission" date="2024-06" db="EMBL/GenBank/DDBJ databases">
        <authorList>
            <person name="Kaempfer P."/>
            <person name="Viver T."/>
        </authorList>
    </citation>
    <scope>NUCLEOTIDE SEQUENCE [LARGE SCALE GENOMIC DNA]</scope>
    <source>
        <strain evidence="2 3">ST-37</strain>
    </source>
</reference>
<proteinExistence type="predicted"/>
<dbReference type="GO" id="GO:0016853">
    <property type="term" value="F:isomerase activity"/>
    <property type="evidence" value="ECO:0007669"/>
    <property type="project" value="UniProtKB-KW"/>
</dbReference>
<gene>
    <name evidence="2" type="ORF">ABS765_06580</name>
</gene>
<dbReference type="EMBL" id="JBELPY010000003">
    <property type="protein sequence ID" value="MFL9833691.1"/>
    <property type="molecule type" value="Genomic_DNA"/>
</dbReference>
<protein>
    <submittedName>
        <fullName evidence="2">Maleylpyruvate isomerase N-terminal domain-containing protein</fullName>
    </submittedName>
</protein>
<evidence type="ECO:0000259" key="1">
    <source>
        <dbReference type="Pfam" id="PF11716"/>
    </source>
</evidence>
<comment type="caution">
    <text evidence="2">The sequence shown here is derived from an EMBL/GenBank/DDBJ whole genome shotgun (WGS) entry which is preliminary data.</text>
</comment>
<evidence type="ECO:0000313" key="2">
    <source>
        <dbReference type="EMBL" id="MFL9833691.1"/>
    </source>
</evidence>
<sequence length="294" mass="33820">MNKKMLISHCKTTGNKMKEEIEIKTLELFPVLDRMLIDLLKSLTDEEWDKQTVAKLWKVKDVASHLLDGNLRGLSISRDKYFGEQADNINSYEDLVSFLNNLNMSWTNATKRLSPQILTELLAITGKEYIEHLTQLKPFDNSVFSVAWAGQETSQNRFHIAREYTEKFLHQQQIREAVNKQGIMTKELYYPFLDTFMYALPHTFRNIEVEENTTVSLIVSTDIGGQWNTTKKKNDWVLSKGAIQNPNSIVTIDPNTAWKLFSKSWTPEQVVNKVELVGDKALGEQILQMVSVMA</sequence>
<dbReference type="Proteomes" id="UP001629058">
    <property type="component" value="Unassembled WGS sequence"/>
</dbReference>
<feature type="domain" description="Mycothiol-dependent maleylpyruvate isomerase metal-binding" evidence="1">
    <location>
        <begin position="35"/>
        <end position="174"/>
    </location>
</feature>
<keyword evidence="2" id="KW-0413">Isomerase</keyword>
<dbReference type="InterPro" id="IPR034660">
    <property type="entry name" value="DinB/YfiT-like"/>
</dbReference>
<evidence type="ECO:0000313" key="3">
    <source>
        <dbReference type="Proteomes" id="UP001629058"/>
    </source>
</evidence>